<evidence type="ECO:0000259" key="10">
    <source>
        <dbReference type="PROSITE" id="PS51762"/>
    </source>
</evidence>
<evidence type="ECO:0000256" key="8">
    <source>
        <dbReference type="SAM" id="MobiDB-lite"/>
    </source>
</evidence>
<feature type="region of interest" description="Disordered" evidence="8">
    <location>
        <begin position="256"/>
        <end position="279"/>
    </location>
</feature>
<dbReference type="GO" id="GO:0004553">
    <property type="term" value="F:hydrolase activity, hydrolyzing O-glycosyl compounds"/>
    <property type="evidence" value="ECO:0007669"/>
    <property type="project" value="InterPro"/>
</dbReference>
<feature type="chain" id="PRO_5015546811" description="Beta-glucanase" evidence="9">
    <location>
        <begin position="27"/>
        <end position="279"/>
    </location>
</feature>
<evidence type="ECO:0000256" key="2">
    <source>
        <dbReference type="ARBA" id="ARBA00014569"/>
    </source>
</evidence>
<feature type="signal peptide" evidence="9">
    <location>
        <begin position="1"/>
        <end position="26"/>
    </location>
</feature>
<dbReference type="OrthoDB" id="9809583at2"/>
<dbReference type="SUPFAM" id="SSF49899">
    <property type="entry name" value="Concanavalin A-like lectins/glucanases"/>
    <property type="match status" value="1"/>
</dbReference>
<dbReference type="PROSITE" id="PS51762">
    <property type="entry name" value="GH16_2"/>
    <property type="match status" value="1"/>
</dbReference>
<dbReference type="InterPro" id="IPR008264">
    <property type="entry name" value="Beta_glucanase"/>
</dbReference>
<dbReference type="RefSeq" id="WP_109324875.1">
    <property type="nucleotide sequence ID" value="NZ_CP029352.1"/>
</dbReference>
<accession>A0A2S2CMM2</accession>
<dbReference type="KEGG" id="azz:DEW08_04695"/>
<organism evidence="11 12">
    <name type="scientific">Azospirillum thermophilum</name>
    <dbReference type="NCBI Taxonomy" id="2202148"/>
    <lineage>
        <taxon>Bacteria</taxon>
        <taxon>Pseudomonadati</taxon>
        <taxon>Pseudomonadota</taxon>
        <taxon>Alphaproteobacteria</taxon>
        <taxon>Rhodospirillales</taxon>
        <taxon>Azospirillaceae</taxon>
        <taxon>Azospirillum</taxon>
    </lineage>
</organism>
<dbReference type="Gene3D" id="2.60.120.200">
    <property type="match status" value="1"/>
</dbReference>
<dbReference type="EMBL" id="CP029352">
    <property type="protein sequence ID" value="AWK85557.1"/>
    <property type="molecule type" value="Genomic_DNA"/>
</dbReference>
<evidence type="ECO:0000256" key="6">
    <source>
        <dbReference type="ARBA" id="ARBA00029771"/>
    </source>
</evidence>
<keyword evidence="3" id="KW-0378">Hydrolase</keyword>
<evidence type="ECO:0000313" key="11">
    <source>
        <dbReference type="EMBL" id="AWK85557.1"/>
    </source>
</evidence>
<keyword evidence="4" id="KW-0326">Glycosidase</keyword>
<keyword evidence="12" id="KW-1185">Reference proteome</keyword>
<name>A0A2S2CMM2_9PROT</name>
<proteinExistence type="inferred from homology"/>
<dbReference type="InterPro" id="IPR044791">
    <property type="entry name" value="Beta-glucanase/XTH"/>
</dbReference>
<protein>
    <recommendedName>
        <fullName evidence="2">Beta-glucanase</fullName>
    </recommendedName>
    <alternativeName>
        <fullName evidence="7">1,3-1,4-beta-D-glucan 4-glucanohydrolase</fullName>
    </alternativeName>
    <alternativeName>
        <fullName evidence="6">Endo-beta-1,3-1,4 glucanase</fullName>
    </alternativeName>
    <alternativeName>
        <fullName evidence="5">Lichenase</fullName>
    </alternativeName>
</protein>
<dbReference type="PRINTS" id="PR00737">
    <property type="entry name" value="GLHYDRLASE16"/>
</dbReference>
<evidence type="ECO:0000256" key="3">
    <source>
        <dbReference type="ARBA" id="ARBA00022801"/>
    </source>
</evidence>
<dbReference type="AlphaFoldDB" id="A0A2S2CMM2"/>
<evidence type="ECO:0000256" key="9">
    <source>
        <dbReference type="SAM" id="SignalP"/>
    </source>
</evidence>
<evidence type="ECO:0000256" key="7">
    <source>
        <dbReference type="ARBA" id="ARBA00031665"/>
    </source>
</evidence>
<dbReference type="InterPro" id="IPR013320">
    <property type="entry name" value="ConA-like_dom_sf"/>
</dbReference>
<evidence type="ECO:0000256" key="5">
    <source>
        <dbReference type="ARBA" id="ARBA00029722"/>
    </source>
</evidence>
<dbReference type="PANTHER" id="PTHR31062">
    <property type="entry name" value="XYLOGLUCAN ENDOTRANSGLUCOSYLASE/HYDROLASE PROTEIN 8-RELATED"/>
    <property type="match status" value="1"/>
</dbReference>
<sequence length="279" mass="30373">MRRYLGAGALAGMVLAASAVAGPAVAGSAGAETSRRGGEAARLQPTELNGAFDLSWWQRSNGWSNGDFMGCTWNAHNVVQKDGQLALSITDDRIARKSLSCAELRSYRAYGFGAYTVDLKAVRADGVLTSVSHYTGPSFGDPWNEILFGINGKDTTRLEVGWVVDGRGHYGTVIDLGFDAAEGIHSYGFQWRGDRIVWTVDGRPVHSVSGGPREIPQKPGRIYLRFWNGAGETAWMSRFQYPGRPLTAVFAAMRHEKDGDRQEAGRQETRRQTSAALGD</sequence>
<dbReference type="GO" id="GO:0005975">
    <property type="term" value="P:carbohydrate metabolic process"/>
    <property type="evidence" value="ECO:0007669"/>
    <property type="project" value="InterPro"/>
</dbReference>
<reference evidence="12" key="1">
    <citation type="submission" date="2018-05" db="EMBL/GenBank/DDBJ databases">
        <title>Azospirillum thermophila sp. nov., a novel isolated from hot spring.</title>
        <authorList>
            <person name="Zhao Z."/>
        </authorList>
    </citation>
    <scope>NUCLEOTIDE SEQUENCE [LARGE SCALE GENOMIC DNA]</scope>
    <source>
        <strain evidence="12">CFH 70021</strain>
    </source>
</reference>
<comment type="similarity">
    <text evidence="1">Belongs to the glycosyl hydrolase 16 family.</text>
</comment>
<dbReference type="InterPro" id="IPR000757">
    <property type="entry name" value="Beta-glucanase-like"/>
</dbReference>
<dbReference type="Proteomes" id="UP000245629">
    <property type="component" value="Chromosome 1"/>
</dbReference>
<evidence type="ECO:0000256" key="1">
    <source>
        <dbReference type="ARBA" id="ARBA00006865"/>
    </source>
</evidence>
<evidence type="ECO:0000313" key="12">
    <source>
        <dbReference type="Proteomes" id="UP000245629"/>
    </source>
</evidence>
<feature type="domain" description="GH16" evidence="10">
    <location>
        <begin position="26"/>
        <end position="244"/>
    </location>
</feature>
<evidence type="ECO:0000256" key="4">
    <source>
        <dbReference type="ARBA" id="ARBA00023295"/>
    </source>
</evidence>
<keyword evidence="9" id="KW-0732">Signal</keyword>
<feature type="compositionally biased region" description="Basic and acidic residues" evidence="8">
    <location>
        <begin position="256"/>
        <end position="271"/>
    </location>
</feature>
<gene>
    <name evidence="11" type="ORF">DEW08_04695</name>
</gene>
<dbReference type="Pfam" id="PF00722">
    <property type="entry name" value="Glyco_hydro_16"/>
    <property type="match status" value="1"/>
</dbReference>